<sequence length="101" mass="10558">MGFTATTAELISSANVINGHLGDIRGLVNAVRSEAEASSGSWKGSAHTEYADIMVRYNNAAMKLDTALGDICEQIKQSAGTFDSAESDNVSSLRGATVNMS</sequence>
<dbReference type="InterPro" id="IPR036689">
    <property type="entry name" value="ESAT-6-like_sf"/>
</dbReference>
<dbReference type="Pfam" id="PF06013">
    <property type="entry name" value="WXG100"/>
    <property type="match status" value="1"/>
</dbReference>
<dbReference type="Gene3D" id="1.10.287.1060">
    <property type="entry name" value="ESAT-6-like"/>
    <property type="match status" value="1"/>
</dbReference>
<reference evidence="3" key="1">
    <citation type="submission" date="2019-07" db="EMBL/GenBank/DDBJ databases">
        <title>Genomic Encyclopedia of Type Strains, Phase IV (KMG-IV): sequencing the most valuable type-strain genomes for metagenomic binning, comparative biology and taxonomic classification.</title>
        <authorList>
            <person name="Goeker M."/>
        </authorList>
    </citation>
    <scope>NUCLEOTIDE SEQUENCE</scope>
    <source>
        <strain evidence="3">DSM 44596</strain>
    </source>
</reference>
<comment type="similarity">
    <text evidence="1">Belongs to the WXG100 family.</text>
</comment>
<dbReference type="InterPro" id="IPR010310">
    <property type="entry name" value="T7SS_ESAT-6-like"/>
</dbReference>
<dbReference type="SUPFAM" id="SSF140453">
    <property type="entry name" value="EsxAB dimer-like"/>
    <property type="match status" value="1"/>
</dbReference>
<dbReference type="AlphaFoldDB" id="A0A652YX76"/>
<dbReference type="EMBL" id="VNIQ01000001">
    <property type="protein sequence ID" value="TYQ08271.1"/>
    <property type="molecule type" value="Genomic_DNA"/>
</dbReference>
<organism evidence="3">
    <name type="scientific">Nocardia globerula</name>
    <dbReference type="NCBI Taxonomy" id="1818"/>
    <lineage>
        <taxon>Bacteria</taxon>
        <taxon>Bacillati</taxon>
        <taxon>Actinomycetota</taxon>
        <taxon>Actinomycetes</taxon>
        <taxon>Mycobacteriales</taxon>
        <taxon>Nocardiaceae</taxon>
        <taxon>Nocardia</taxon>
    </lineage>
</organism>
<comment type="caution">
    <text evidence="3">The sequence shown here is derived from an EMBL/GenBank/DDBJ whole genome shotgun (WGS) entry which is preliminary data.</text>
</comment>
<accession>A0A652YX76</accession>
<gene>
    <name evidence="3" type="ORF">FNL38_101642</name>
</gene>
<protein>
    <recommendedName>
        <fullName evidence="1">ESAT-6-like protein</fullName>
    </recommendedName>
</protein>
<evidence type="ECO:0000256" key="2">
    <source>
        <dbReference type="SAM" id="MobiDB-lite"/>
    </source>
</evidence>
<feature type="compositionally biased region" description="Polar residues" evidence="2">
    <location>
        <begin position="87"/>
        <end position="101"/>
    </location>
</feature>
<feature type="region of interest" description="Disordered" evidence="2">
    <location>
        <begin position="81"/>
        <end position="101"/>
    </location>
</feature>
<evidence type="ECO:0000256" key="1">
    <source>
        <dbReference type="RuleBase" id="RU362001"/>
    </source>
</evidence>
<proteinExistence type="inferred from homology"/>
<evidence type="ECO:0000313" key="3">
    <source>
        <dbReference type="EMBL" id="TYQ08271.1"/>
    </source>
</evidence>
<dbReference type="NCBIfam" id="TIGR03930">
    <property type="entry name" value="WXG100_ESAT6"/>
    <property type="match status" value="1"/>
</dbReference>
<name>A0A652YX76_NOCGL</name>